<dbReference type="InterPro" id="IPR025449">
    <property type="entry name" value="JetB"/>
</dbReference>
<dbReference type="Pfam" id="PF13835">
    <property type="entry name" value="DUF4194"/>
    <property type="match status" value="1"/>
</dbReference>
<gene>
    <name evidence="1" type="ORF">SAMN04244571_00111</name>
    <name evidence="2" type="ORF">SAMN04244574_00269</name>
</gene>
<evidence type="ECO:0008006" key="5">
    <source>
        <dbReference type="Google" id="ProtNLM"/>
    </source>
</evidence>
<dbReference type="EMBL" id="FOKJ01000001">
    <property type="protein sequence ID" value="SFA70770.1"/>
    <property type="molecule type" value="Genomic_DNA"/>
</dbReference>
<accession>A0A1I3YT56</accession>
<name>A0A1I3YT56_9GAMM</name>
<dbReference type="RefSeq" id="WP_090934793.1">
    <property type="nucleotide sequence ID" value="NZ_FOKJ01000001.1"/>
</dbReference>
<evidence type="ECO:0000313" key="4">
    <source>
        <dbReference type="Proteomes" id="UP000199579"/>
    </source>
</evidence>
<sequence>MEEAQPTPSTAAPQADLSVLAIALLKGVLYRDADEHLWSALLDLQARIRDYVAVLGLELILDEAEGYAFLKSRSSAEESAASALPRLIARRPLSFPVSLLLALLRKKLAEFDAGGGDTRLVLSRDEIVELVRVFLPDSSNEARLIDQIETHINKIVDLGFLRRLKTAGGPASFEVRRILKAFVDAQWLADFDARLAAYQAQLGGGEPAAGASHPNRPGGAA</sequence>
<dbReference type="Proteomes" id="UP000198861">
    <property type="component" value="Unassembled WGS sequence"/>
</dbReference>
<evidence type="ECO:0000313" key="1">
    <source>
        <dbReference type="EMBL" id="SFA70770.1"/>
    </source>
</evidence>
<reference evidence="2 4" key="2">
    <citation type="submission" date="2016-10" db="EMBL/GenBank/DDBJ databases">
        <authorList>
            <person name="de Groot N.N."/>
        </authorList>
    </citation>
    <scope>NUCLEOTIDE SEQUENCE [LARGE SCALE GENOMIC DNA]</scope>
    <source>
        <strain evidence="2 4">DSM 381</strain>
    </source>
</reference>
<keyword evidence="3" id="KW-1185">Reference proteome</keyword>
<reference evidence="1 3" key="1">
    <citation type="submission" date="2016-10" db="EMBL/GenBank/DDBJ databases">
        <authorList>
            <person name="Varghese N."/>
            <person name="Submissions S."/>
        </authorList>
    </citation>
    <scope>NUCLEOTIDE SEQUENCE [LARGE SCALE GENOMIC DNA]</scope>
    <source>
        <strain evidence="1 3">DSM 282</strain>
    </source>
</reference>
<dbReference type="AlphaFoldDB" id="A0A1I3YT56"/>
<evidence type="ECO:0000313" key="3">
    <source>
        <dbReference type="Proteomes" id="UP000198861"/>
    </source>
</evidence>
<dbReference type="Proteomes" id="UP000199579">
    <property type="component" value="Unassembled WGS sequence"/>
</dbReference>
<organism evidence="2 4">
    <name type="scientific">Azotobacter beijerinckii</name>
    <dbReference type="NCBI Taxonomy" id="170623"/>
    <lineage>
        <taxon>Bacteria</taxon>
        <taxon>Pseudomonadati</taxon>
        <taxon>Pseudomonadota</taxon>
        <taxon>Gammaproteobacteria</taxon>
        <taxon>Pseudomonadales</taxon>
        <taxon>Pseudomonadaceae</taxon>
        <taxon>Azotobacter</taxon>
    </lineage>
</organism>
<proteinExistence type="predicted"/>
<evidence type="ECO:0000313" key="2">
    <source>
        <dbReference type="EMBL" id="SFK34539.1"/>
    </source>
</evidence>
<dbReference type="EMBL" id="FOSX01000002">
    <property type="protein sequence ID" value="SFK34539.1"/>
    <property type="molecule type" value="Genomic_DNA"/>
</dbReference>
<protein>
    <recommendedName>
        <fullName evidence="5">DUF4194 domain-containing protein</fullName>
    </recommendedName>
</protein>